<dbReference type="Proteomes" id="UP000006833">
    <property type="component" value="Chromosome"/>
</dbReference>
<organism evidence="1 2">
    <name type="scientific">Dinoroseobacter shibae (strain DSM 16493 / NCIMB 14021 / DFL 12)</name>
    <dbReference type="NCBI Taxonomy" id="398580"/>
    <lineage>
        <taxon>Bacteria</taxon>
        <taxon>Pseudomonadati</taxon>
        <taxon>Pseudomonadota</taxon>
        <taxon>Alphaproteobacteria</taxon>
        <taxon>Rhodobacterales</taxon>
        <taxon>Roseobacteraceae</taxon>
        <taxon>Dinoroseobacter</taxon>
    </lineage>
</organism>
<evidence type="ECO:0000313" key="1">
    <source>
        <dbReference type="EMBL" id="ABV92670.1"/>
    </source>
</evidence>
<dbReference type="KEGG" id="dsh:Dshi_0925"/>
<keyword evidence="2" id="KW-1185">Reference proteome</keyword>
<protein>
    <submittedName>
        <fullName evidence="1">Uncharacterized protein</fullName>
    </submittedName>
</protein>
<dbReference type="HOGENOM" id="CLU_2824188_0_0_5"/>
<dbReference type="AlphaFoldDB" id="A8LRW3"/>
<dbReference type="InterPro" id="IPR036286">
    <property type="entry name" value="LexA/Signal_pep-like_sf"/>
</dbReference>
<dbReference type="EMBL" id="CP000830">
    <property type="protein sequence ID" value="ABV92670.1"/>
    <property type="molecule type" value="Genomic_DNA"/>
</dbReference>
<accession>A8LRW3</accession>
<dbReference type="CDD" id="cd06529">
    <property type="entry name" value="S24_LexA-like"/>
    <property type="match status" value="1"/>
</dbReference>
<dbReference type="SUPFAM" id="SSF51306">
    <property type="entry name" value="LexA/Signal peptidase"/>
    <property type="match status" value="1"/>
</dbReference>
<dbReference type="RefSeq" id="WP_012177602.1">
    <property type="nucleotide sequence ID" value="NC_009952.1"/>
</dbReference>
<sequence length="66" mass="7153">MSSPTLLDGDNVLVDMARRAPNPPGIFVLDDGMGLVAKRLEHIPNSDPPAVRVISDNGFYSPYELT</sequence>
<evidence type="ECO:0000313" key="2">
    <source>
        <dbReference type="Proteomes" id="UP000006833"/>
    </source>
</evidence>
<dbReference type="STRING" id="398580.Dshi_0925"/>
<reference evidence="2" key="1">
    <citation type="journal article" date="2010" name="ISME J.">
        <title>The complete genome sequence of the algal symbiont Dinoroseobacter shibae: a hitchhiker's guide to life in the sea.</title>
        <authorList>
            <person name="Wagner-Dobler I."/>
            <person name="Ballhausen B."/>
            <person name="Berger M."/>
            <person name="Brinkhoff T."/>
            <person name="Buchholz I."/>
            <person name="Bunk B."/>
            <person name="Cypionka H."/>
            <person name="Daniel R."/>
            <person name="Drepper T."/>
            <person name="Gerdts G."/>
            <person name="Hahnke S."/>
            <person name="Han C."/>
            <person name="Jahn D."/>
            <person name="Kalhoefer D."/>
            <person name="Kiss H."/>
            <person name="Klenk H.P."/>
            <person name="Kyrpides N."/>
            <person name="Liebl W."/>
            <person name="Liesegang H."/>
            <person name="Meincke L."/>
            <person name="Pati A."/>
            <person name="Petersen J."/>
            <person name="Piekarski T."/>
            <person name="Pommerenke C."/>
            <person name="Pradella S."/>
            <person name="Pukall R."/>
            <person name="Rabus R."/>
            <person name="Stackebrandt E."/>
            <person name="Thole S."/>
            <person name="Thompson L."/>
            <person name="Tielen P."/>
            <person name="Tomasch J."/>
            <person name="von Jan M."/>
            <person name="Wanphrut N."/>
            <person name="Wichels A."/>
            <person name="Zech H."/>
            <person name="Simon M."/>
        </authorList>
    </citation>
    <scope>NUCLEOTIDE SEQUENCE [LARGE SCALE GENOMIC DNA]</scope>
    <source>
        <strain evidence="2">DSM 16493 / NCIMB 14021 / DFL 12</strain>
    </source>
</reference>
<gene>
    <name evidence="1" type="ordered locus">Dshi_0925</name>
</gene>
<name>A8LRW3_DINSH</name>
<dbReference type="eggNOG" id="COG2932">
    <property type="taxonomic scope" value="Bacteria"/>
</dbReference>
<dbReference type="Gene3D" id="2.10.109.10">
    <property type="entry name" value="Umud Fragment, subunit A"/>
    <property type="match status" value="1"/>
</dbReference>
<dbReference type="InterPro" id="IPR039418">
    <property type="entry name" value="LexA-like"/>
</dbReference>
<proteinExistence type="predicted"/>